<evidence type="ECO:0000313" key="4">
    <source>
        <dbReference type="Proteomes" id="UP000248882"/>
    </source>
</evidence>
<dbReference type="PANTHER" id="PTHR10963">
    <property type="entry name" value="GLYCOSYL HYDROLASE-RELATED"/>
    <property type="match status" value="1"/>
</dbReference>
<reference evidence="3 4" key="1">
    <citation type="submission" date="2018-06" db="EMBL/GenBank/DDBJ databases">
        <title>Genomic Encyclopedia of Archaeal and Bacterial Type Strains, Phase II (KMG-II): from individual species to whole genera.</title>
        <authorList>
            <person name="Goeker M."/>
        </authorList>
    </citation>
    <scope>NUCLEOTIDE SEQUENCE [LARGE SCALE GENOMIC DNA]</scope>
    <source>
        <strain evidence="3 4">DSM 19830</strain>
    </source>
</reference>
<evidence type="ECO:0000259" key="2">
    <source>
        <dbReference type="PROSITE" id="PS51762"/>
    </source>
</evidence>
<dbReference type="PROSITE" id="PS51762">
    <property type="entry name" value="GH16_2"/>
    <property type="match status" value="1"/>
</dbReference>
<dbReference type="GO" id="GO:0005975">
    <property type="term" value="P:carbohydrate metabolic process"/>
    <property type="evidence" value="ECO:0007669"/>
    <property type="project" value="InterPro"/>
</dbReference>
<dbReference type="InterPro" id="IPR013320">
    <property type="entry name" value="ConA-like_dom_sf"/>
</dbReference>
<comment type="caution">
    <text evidence="3">The sequence shown here is derived from an EMBL/GenBank/DDBJ whole genome shotgun (WGS) entry which is preliminary data.</text>
</comment>
<sequence length="278" mass="32426">MPTPHMKNLFATILILAVVSCSPKPYKLAEEYMLIQKPKRETKDWKLVWQDEFELDSLDGSKWTKIPPNKADWGNYMSDDERCYDFKDGKVYLNGIVNQNNPVDERPYLTGGIYTKGKFAYQYGKIEIRAKLGSAQGAWPAMWLLAEKNKYGKYPKNGEIDIMEHINFEDIIYQTTHSYYTLELHQTNKPPHGGTAAFDKDVYNTFGLEWYPEKLVFTLNGKETFTYPRILGVDPSQWPYDQSFYLMIDMQLEGSWVGKANPEHLPVQMIVDWVRVYQ</sequence>
<accession>A0A2W7R947</accession>
<dbReference type="PANTHER" id="PTHR10963:SF55">
    <property type="entry name" value="GLYCOSIDE HYDROLASE FAMILY 16 PROTEIN"/>
    <property type="match status" value="1"/>
</dbReference>
<gene>
    <name evidence="3" type="ORF">LV85_00572</name>
</gene>
<protein>
    <submittedName>
        <fullName evidence="3">Glycosyl hydrolase family 16</fullName>
    </submittedName>
</protein>
<dbReference type="PROSITE" id="PS51257">
    <property type="entry name" value="PROKAR_LIPOPROTEIN"/>
    <property type="match status" value="1"/>
</dbReference>
<dbReference type="SUPFAM" id="SSF49899">
    <property type="entry name" value="Concanavalin A-like lectins/glucanases"/>
    <property type="match status" value="1"/>
</dbReference>
<comment type="similarity">
    <text evidence="1">Belongs to the glycosyl hydrolase 16 family.</text>
</comment>
<keyword evidence="4" id="KW-1185">Reference proteome</keyword>
<dbReference type="AlphaFoldDB" id="A0A2W7R947"/>
<dbReference type="InterPro" id="IPR000757">
    <property type="entry name" value="Beta-glucanase-like"/>
</dbReference>
<keyword evidence="3" id="KW-0378">Hydrolase</keyword>
<dbReference type="Gene3D" id="2.60.120.200">
    <property type="match status" value="1"/>
</dbReference>
<name>A0A2W7R947_9BACT</name>
<dbReference type="InterPro" id="IPR050546">
    <property type="entry name" value="Glycosyl_Hydrlase_16"/>
</dbReference>
<dbReference type="CDD" id="cd08023">
    <property type="entry name" value="GH16_laminarinase_like"/>
    <property type="match status" value="1"/>
</dbReference>
<dbReference type="GO" id="GO:0004553">
    <property type="term" value="F:hydrolase activity, hydrolyzing O-glycosyl compounds"/>
    <property type="evidence" value="ECO:0007669"/>
    <property type="project" value="InterPro"/>
</dbReference>
<feature type="domain" description="GH16" evidence="2">
    <location>
        <begin position="59"/>
        <end position="278"/>
    </location>
</feature>
<proteinExistence type="inferred from homology"/>
<dbReference type="Pfam" id="PF00722">
    <property type="entry name" value="Glyco_hydro_16"/>
    <property type="match status" value="1"/>
</dbReference>
<dbReference type="Proteomes" id="UP000248882">
    <property type="component" value="Unassembled WGS sequence"/>
</dbReference>
<organism evidence="3 4">
    <name type="scientific">Algoriphagus chordae</name>
    <dbReference type="NCBI Taxonomy" id="237019"/>
    <lineage>
        <taxon>Bacteria</taxon>
        <taxon>Pseudomonadati</taxon>
        <taxon>Bacteroidota</taxon>
        <taxon>Cytophagia</taxon>
        <taxon>Cytophagales</taxon>
        <taxon>Cyclobacteriaceae</taxon>
        <taxon>Algoriphagus</taxon>
    </lineage>
</organism>
<dbReference type="EMBL" id="QKZT01000002">
    <property type="protein sequence ID" value="PZX56641.1"/>
    <property type="molecule type" value="Genomic_DNA"/>
</dbReference>
<evidence type="ECO:0000313" key="3">
    <source>
        <dbReference type="EMBL" id="PZX56641.1"/>
    </source>
</evidence>
<evidence type="ECO:0000256" key="1">
    <source>
        <dbReference type="ARBA" id="ARBA00006865"/>
    </source>
</evidence>